<sequence length="496" mass="56604">MITFIEWIPRGAPQSIPIQNEMENPIFPQEFSKMDLKLNENLNENENENLNENLNENENENEIEINENEIENLNENEINEIEINENDDDDDDDGILNQFATRIGDLMYYNNPQDDPNLVQNDDDDSEKDDLIIKNTDLLAIAAKSEEEMSSLEIYLYEEKQDNFYVHHDIILPTFPLSLAWLNSAPDSYLKERSIESGNFVAVGTFDPTIEIWDLDILDAEAPIAMLGGLSEKPRKRRVKKKTGRNRGMRFEIEPILKYKPESHTDSVLGLSWNKLHHNLLSSGSADKTVKIWEIPTQQCLHTLSHHSNKVQSVSWNPKNDSLLLTAGYDSAAFICDIKQNLTKNQGITKFSLSSEVEYCAWNPIESDKFIVSTDDGIVQYYDIRNHSSPIFSANCHKKETTSISFSLIPGLLVTAGTDKSIKIWDLQGNQLTFIYAKEFPEIGKIFSVKFSDDSPFVVSFGGSQGKVSFWDLTTLKQVQDRFISRIPQMNSSKKK</sequence>
<dbReference type="InterPro" id="IPR001680">
    <property type="entry name" value="WD40_rpt"/>
</dbReference>
<dbReference type="GO" id="GO:0005634">
    <property type="term" value="C:nucleus"/>
    <property type="evidence" value="ECO:0007669"/>
    <property type="project" value="TreeGrafter"/>
</dbReference>
<evidence type="ECO:0000313" key="8">
    <source>
        <dbReference type="Proteomes" id="UP001149090"/>
    </source>
</evidence>
<gene>
    <name evidence="7" type="ORF">M0811_02697</name>
</gene>
<dbReference type="Pfam" id="PF23419">
    <property type="entry name" value="WD40_RFWD3"/>
    <property type="match status" value="1"/>
</dbReference>
<proteinExistence type="predicted"/>
<dbReference type="SMART" id="SM00320">
    <property type="entry name" value="WD40"/>
    <property type="match status" value="6"/>
</dbReference>
<evidence type="ECO:0000256" key="5">
    <source>
        <dbReference type="SAM" id="Coils"/>
    </source>
</evidence>
<dbReference type="InterPro" id="IPR044285">
    <property type="entry name" value="PWP1"/>
</dbReference>
<dbReference type="SUPFAM" id="SSF50978">
    <property type="entry name" value="WD40 repeat-like"/>
    <property type="match status" value="1"/>
</dbReference>
<dbReference type="PROSITE" id="PS50082">
    <property type="entry name" value="WD_REPEATS_2"/>
    <property type="match status" value="2"/>
</dbReference>
<dbReference type="PANTHER" id="PTHR14091">
    <property type="entry name" value="PERIODIC TRYPTOPHAN PROTEIN 1"/>
    <property type="match status" value="1"/>
</dbReference>
<dbReference type="InterPro" id="IPR036322">
    <property type="entry name" value="WD40_repeat_dom_sf"/>
</dbReference>
<dbReference type="Pfam" id="PF00400">
    <property type="entry name" value="WD40"/>
    <property type="match status" value="2"/>
</dbReference>
<dbReference type="InterPro" id="IPR015943">
    <property type="entry name" value="WD40/YVTN_repeat-like_dom_sf"/>
</dbReference>
<dbReference type="InterPro" id="IPR056527">
    <property type="entry name" value="WD40_RFWD3"/>
</dbReference>
<dbReference type="InterPro" id="IPR019775">
    <property type="entry name" value="WD40_repeat_CS"/>
</dbReference>
<dbReference type="PROSITE" id="PS50294">
    <property type="entry name" value="WD_REPEATS_REGION"/>
    <property type="match status" value="2"/>
</dbReference>
<dbReference type="OrthoDB" id="270624at2759"/>
<feature type="repeat" description="WD" evidence="4">
    <location>
        <begin position="261"/>
        <end position="303"/>
    </location>
</feature>
<dbReference type="EMBL" id="JAPDFW010000114">
    <property type="protein sequence ID" value="KAJ5068754.1"/>
    <property type="molecule type" value="Genomic_DNA"/>
</dbReference>
<name>A0A9Q0R687_ANAIG</name>
<keyword evidence="1" id="KW-0597">Phosphoprotein</keyword>
<organism evidence="7 8">
    <name type="scientific">Anaeramoeba ignava</name>
    <name type="common">Anaerobic marine amoeba</name>
    <dbReference type="NCBI Taxonomy" id="1746090"/>
    <lineage>
        <taxon>Eukaryota</taxon>
        <taxon>Metamonada</taxon>
        <taxon>Anaeramoebidae</taxon>
        <taxon>Anaeramoeba</taxon>
    </lineage>
</organism>
<evidence type="ECO:0000256" key="2">
    <source>
        <dbReference type="ARBA" id="ARBA00022574"/>
    </source>
</evidence>
<dbReference type="Proteomes" id="UP001149090">
    <property type="component" value="Unassembled WGS sequence"/>
</dbReference>
<feature type="coiled-coil region" evidence="5">
    <location>
        <begin position="33"/>
        <end position="76"/>
    </location>
</feature>
<reference evidence="7" key="1">
    <citation type="submission" date="2022-10" db="EMBL/GenBank/DDBJ databases">
        <title>Novel sulphate-reducing endosymbionts in the free-living metamonad Anaeramoeba.</title>
        <authorList>
            <person name="Jerlstrom-Hultqvist J."/>
            <person name="Cepicka I."/>
            <person name="Gallot-Lavallee L."/>
            <person name="Salas-Leiva D."/>
            <person name="Curtis B.A."/>
            <person name="Zahonova K."/>
            <person name="Pipaliya S."/>
            <person name="Dacks J."/>
            <person name="Roger A.J."/>
        </authorList>
    </citation>
    <scope>NUCLEOTIDE SEQUENCE</scope>
    <source>
        <strain evidence="7">BMAN</strain>
    </source>
</reference>
<dbReference type="InterPro" id="IPR020472">
    <property type="entry name" value="WD40_PAC1"/>
</dbReference>
<comment type="caution">
    <text evidence="7">The sequence shown here is derived from an EMBL/GenBank/DDBJ whole genome shotgun (WGS) entry which is preliminary data.</text>
</comment>
<evidence type="ECO:0000256" key="4">
    <source>
        <dbReference type="PROSITE-ProRule" id="PRU00221"/>
    </source>
</evidence>
<dbReference type="PANTHER" id="PTHR14091:SF0">
    <property type="entry name" value="PERIODIC TRYPTOPHAN PROTEIN 1 HOMOLOG"/>
    <property type="match status" value="1"/>
</dbReference>
<evidence type="ECO:0000256" key="3">
    <source>
        <dbReference type="ARBA" id="ARBA00022737"/>
    </source>
</evidence>
<keyword evidence="3" id="KW-0677">Repeat</keyword>
<dbReference type="AlphaFoldDB" id="A0A9Q0R687"/>
<evidence type="ECO:0000313" key="7">
    <source>
        <dbReference type="EMBL" id="KAJ5068754.1"/>
    </source>
</evidence>
<keyword evidence="8" id="KW-1185">Reference proteome</keyword>
<dbReference type="OMA" id="CFVPRGV"/>
<keyword evidence="5" id="KW-0175">Coiled coil</keyword>
<evidence type="ECO:0000259" key="6">
    <source>
        <dbReference type="Pfam" id="PF23419"/>
    </source>
</evidence>
<keyword evidence="2 4" id="KW-0853">WD repeat</keyword>
<dbReference type="PRINTS" id="PR00320">
    <property type="entry name" value="GPROTEINBRPT"/>
</dbReference>
<dbReference type="PROSITE" id="PS00678">
    <property type="entry name" value="WD_REPEATS_1"/>
    <property type="match status" value="2"/>
</dbReference>
<dbReference type="Gene3D" id="2.130.10.10">
    <property type="entry name" value="YVTN repeat-like/Quinoprotein amine dehydrogenase"/>
    <property type="match status" value="2"/>
</dbReference>
<dbReference type="GO" id="GO:0006364">
    <property type="term" value="P:rRNA processing"/>
    <property type="evidence" value="ECO:0007669"/>
    <property type="project" value="InterPro"/>
</dbReference>
<evidence type="ECO:0000256" key="1">
    <source>
        <dbReference type="ARBA" id="ARBA00022553"/>
    </source>
</evidence>
<protein>
    <submittedName>
        <fullName evidence="7">Periodic tryptophan protein</fullName>
    </submittedName>
</protein>
<feature type="repeat" description="WD" evidence="4">
    <location>
        <begin position="394"/>
        <end position="435"/>
    </location>
</feature>
<accession>A0A9Q0R687</accession>
<feature type="domain" description="E3 ubiquitin-protein ligase RFWD3-like WD40" evidence="6">
    <location>
        <begin position="307"/>
        <end position="410"/>
    </location>
</feature>